<sequence length="1013" mass="115218">MNLNASEHATIHFYEWEKRIRGHYHFDVPVELEPYYVPFEHRDTNNHHVDDGKAITLFDRIGSLIRPQKQEEPKESTSDYIVHQYTPTTELVGVLLRFPIGAEIYPQLFREFLQLITQTKSPVSFEILAKKGTMAIQIVSSQQDYARVQSQLRAYFPNVSIETIENVFDYGIDLESETVTIVDFGLSQETMRPIAMTDSFRIDPLTSIIATMDNLGDDDVAIFQILFQGVENPWAYDMQNAVSDGTGGSFFSNSPEMPKLAYEKTSDSLFSVVVRVVVESNDTERSEYVTSEFIQSITTVSDSGYNKLKPLDNKDYDYKQHLRNIFLRCSNRLGFLLNSKELVQFVHYPNRTVNSAKLGIEGSKTKSLPKELIQQPYYIGINEHNRELNNVSLNDDMRLRHTHIIGATGVGKSTLIANMVLRDAEHGNGCAIFDPHGDICEDILARIPEHRINDVILVDPSDIEHPIGFNLLGAHTEAEKIVLSSDLASSFKRYATAWGDNMTSVLSNAINTFLENPNGGTIIELKRFILEEKFRNEFLENVEDPSLHYYWKNEYPMVKKGIAPLLTRIDTFLRPKTVRYMLAQKEGIDFKACIEQKKIILIKLSQGLIGEENSYLLGSLFLAKLNQVAIGRQSLAKSQRHPFYVYLDEFQNFITPSITSILSGARKYGLGLILAHQELAQIDDTKTLNSVMSNPYTRICFRLGDSDAKRLESGFSFFEQNDLQSLGIGQAIMRVGSSNNDFNIQTDNLPEINTEHENTIRASVVVQTRAKYGKPRSAIEHILVNLLPNLSKSKKAKELPKKQEIIPDYKEEELVIQKREVTTVTPTATSLEEQKESYLKGLEKQKEIKRHSYLQEHIAQLARQRGFKASIEKQTSRGGRIDVVLENNQTHIAIEVAITNTLDYEVKNIQKCLADNYIHIWVISDSDVHLRNIEKKSSEVVDANTLESILFIKSDEVVHYLDTMIKASAPKQKKIQGYRVTTSFQDETAFSANTKQNEITDIILKALQKSKKK</sequence>
<dbReference type="InterPro" id="IPR027417">
    <property type="entry name" value="P-loop_NTPase"/>
</dbReference>
<dbReference type="CDD" id="cd01127">
    <property type="entry name" value="TrwB_TraG_TraD_VirD4"/>
    <property type="match status" value="1"/>
</dbReference>
<dbReference type="AlphaFoldDB" id="A0A239E1J7"/>
<accession>A0A239E1J7</accession>
<evidence type="ECO:0000313" key="3">
    <source>
        <dbReference type="Proteomes" id="UP000198379"/>
    </source>
</evidence>
<organism evidence="2 3">
    <name type="scientific">Dokdonia pacifica</name>
    <dbReference type="NCBI Taxonomy" id="1627892"/>
    <lineage>
        <taxon>Bacteria</taxon>
        <taxon>Pseudomonadati</taxon>
        <taxon>Bacteroidota</taxon>
        <taxon>Flavobacteriia</taxon>
        <taxon>Flavobacteriales</taxon>
        <taxon>Flavobacteriaceae</taxon>
        <taxon>Dokdonia</taxon>
    </lineage>
</organism>
<dbReference type="GO" id="GO:0003677">
    <property type="term" value="F:DNA binding"/>
    <property type="evidence" value="ECO:0007669"/>
    <property type="project" value="UniProtKB-KW"/>
</dbReference>
<dbReference type="EMBL" id="FZNY01000013">
    <property type="protein sequence ID" value="SNS37754.1"/>
    <property type="molecule type" value="Genomic_DNA"/>
</dbReference>
<dbReference type="Proteomes" id="UP000198379">
    <property type="component" value="Unassembled WGS sequence"/>
</dbReference>
<dbReference type="PANTHER" id="PTHR42957:SF1">
    <property type="entry name" value="HELICASE MJ1565-RELATED"/>
    <property type="match status" value="1"/>
</dbReference>
<dbReference type="Pfam" id="PF10412">
    <property type="entry name" value="TrwB_AAD_bind"/>
    <property type="match status" value="1"/>
</dbReference>
<dbReference type="InterPro" id="IPR019476">
    <property type="entry name" value="T4SS_TraD_DNA-bd"/>
</dbReference>
<dbReference type="OrthoDB" id="9806951at2"/>
<dbReference type="SUPFAM" id="SSF52540">
    <property type="entry name" value="P-loop containing nucleoside triphosphate hydrolases"/>
    <property type="match status" value="1"/>
</dbReference>
<keyword evidence="2" id="KW-0238">DNA-binding</keyword>
<gene>
    <name evidence="2" type="ORF">SAMN06265376_11319</name>
</gene>
<reference evidence="2 3" key="1">
    <citation type="submission" date="2017-06" db="EMBL/GenBank/DDBJ databases">
        <authorList>
            <person name="Kim H.J."/>
            <person name="Triplett B.A."/>
        </authorList>
    </citation>
    <scope>NUCLEOTIDE SEQUENCE [LARGE SCALE GENOMIC DNA]</scope>
    <source>
        <strain evidence="2 3">DSM 25597</strain>
    </source>
</reference>
<name>A0A239E1J7_9FLAO</name>
<protein>
    <submittedName>
        <fullName evidence="2">Type IV secretion-system coupling protein DNA-binding domain-containing protein</fullName>
    </submittedName>
</protein>
<evidence type="ECO:0000259" key="1">
    <source>
        <dbReference type="Pfam" id="PF10412"/>
    </source>
</evidence>
<evidence type="ECO:0000313" key="2">
    <source>
        <dbReference type="EMBL" id="SNS37754.1"/>
    </source>
</evidence>
<proteinExistence type="predicted"/>
<dbReference type="Gene3D" id="3.40.50.300">
    <property type="entry name" value="P-loop containing nucleotide triphosphate hydrolases"/>
    <property type="match status" value="2"/>
</dbReference>
<feature type="domain" description="Type IV secretion system coupling protein TraD DNA-binding" evidence="1">
    <location>
        <begin position="388"/>
        <end position="708"/>
    </location>
</feature>
<dbReference type="InterPro" id="IPR008571">
    <property type="entry name" value="HerA-like"/>
</dbReference>
<dbReference type="PANTHER" id="PTHR42957">
    <property type="entry name" value="HELICASE MJ1565-RELATED"/>
    <property type="match status" value="1"/>
</dbReference>
<keyword evidence="3" id="KW-1185">Reference proteome</keyword>
<dbReference type="RefSeq" id="WP_089373980.1">
    <property type="nucleotide sequence ID" value="NZ_BMEP01000004.1"/>
</dbReference>